<name>A0A383S6Q9_9ACTN</name>
<dbReference type="Proteomes" id="UP000279336">
    <property type="component" value="Unassembled WGS sequence"/>
</dbReference>
<comment type="cofactor">
    <cofactor evidence="1">
        <name>Mg(2+)</name>
        <dbReference type="ChEBI" id="CHEBI:18420"/>
    </cofactor>
</comment>
<dbReference type="InterPro" id="IPR005000">
    <property type="entry name" value="Aldolase/citrate-lyase_domain"/>
</dbReference>
<feature type="binding site" evidence="5">
    <location>
        <position position="153"/>
    </location>
    <ligand>
        <name>Mg(2+)</name>
        <dbReference type="ChEBI" id="CHEBI:18420"/>
    </ligand>
</feature>
<dbReference type="GO" id="GO:0016829">
    <property type="term" value="F:lyase activity"/>
    <property type="evidence" value="ECO:0007669"/>
    <property type="project" value="UniProtKB-KW"/>
</dbReference>
<dbReference type="RefSeq" id="WP_119161868.1">
    <property type="nucleotide sequence ID" value="NZ_LR134442.1"/>
</dbReference>
<sequence length="287" mass="30163">MSYRPRRSVLYMPASNARALAKARTIDCDAVILDLEDAVAPDAKPGARAAACEAVRSGQYGHRELVVRVNAPGTSWHEEDLAAVCAAGPDAIAVPKVDSAGQVRSLVAAMEALGAPEGTALWAMIETPRAVLDADEILGASDRLEVAVLGTNDLVNELRAAWVPGRAPLAHALQAVVCAARANGKIVLDGVYNDVRDEQGFEAECRQGLELGFDGKTLIHPGQVAIANDVWAPDEAAVAEARELIAVFDEALAAGSGVVTFGGRMVENLHVAAARRILDAHEAIRGR</sequence>
<evidence type="ECO:0000313" key="8">
    <source>
        <dbReference type="EMBL" id="SYZ33523.1"/>
    </source>
</evidence>
<keyword evidence="2 5" id="KW-0479">Metal-binding</keyword>
<dbReference type="InterPro" id="IPR015813">
    <property type="entry name" value="Pyrv/PenolPyrv_kinase-like_dom"/>
</dbReference>
<dbReference type="PIRSF" id="PIRSF015582">
    <property type="entry name" value="Cit_lyase_B"/>
    <property type="match status" value="1"/>
</dbReference>
<dbReference type="GO" id="GO:0000287">
    <property type="term" value="F:magnesium ion binding"/>
    <property type="evidence" value="ECO:0007669"/>
    <property type="project" value="TreeGrafter"/>
</dbReference>
<dbReference type="Proteomes" id="UP000263928">
    <property type="component" value="Unassembled WGS sequence"/>
</dbReference>
<reference evidence="9" key="1">
    <citation type="submission" date="2018-08" db="EMBL/GenBank/DDBJ databases">
        <authorList>
            <person name="Hornung B."/>
        </authorList>
    </citation>
    <scope>NUCLEOTIDE SEQUENCE [LARGE SCALE GENOMIC DNA]</scope>
</reference>
<dbReference type="GO" id="GO:0006107">
    <property type="term" value="P:oxaloacetate metabolic process"/>
    <property type="evidence" value="ECO:0007669"/>
    <property type="project" value="TreeGrafter"/>
</dbReference>
<dbReference type="InterPro" id="IPR040442">
    <property type="entry name" value="Pyrv_kinase-like_dom_sf"/>
</dbReference>
<evidence type="ECO:0000256" key="5">
    <source>
        <dbReference type="PIRSR" id="PIRSR015582-2"/>
    </source>
</evidence>
<evidence type="ECO:0000256" key="3">
    <source>
        <dbReference type="ARBA" id="ARBA00022842"/>
    </source>
</evidence>
<dbReference type="AlphaFoldDB" id="A0A383S6Q9"/>
<keyword evidence="9" id="KW-1185">Reference proteome</keyword>
<proteinExistence type="predicted"/>
<dbReference type="Pfam" id="PF03328">
    <property type="entry name" value="HpcH_HpaI"/>
    <property type="match status" value="1"/>
</dbReference>
<keyword evidence="8" id="KW-0456">Lyase</keyword>
<evidence type="ECO:0000256" key="4">
    <source>
        <dbReference type="PIRSR" id="PIRSR015582-1"/>
    </source>
</evidence>
<evidence type="ECO:0000256" key="2">
    <source>
        <dbReference type="ARBA" id="ARBA00022723"/>
    </source>
</evidence>
<dbReference type="PANTHER" id="PTHR32308:SF10">
    <property type="entry name" value="CITRATE LYASE SUBUNIT BETA"/>
    <property type="match status" value="1"/>
</dbReference>
<accession>A0A383S6Q9</accession>
<evidence type="ECO:0000256" key="1">
    <source>
        <dbReference type="ARBA" id="ARBA00001946"/>
    </source>
</evidence>
<dbReference type="OrthoDB" id="5172636at2"/>
<dbReference type="Gene3D" id="3.20.20.60">
    <property type="entry name" value="Phosphoenolpyruvate-binding domains"/>
    <property type="match status" value="1"/>
</dbReference>
<reference evidence="8" key="2">
    <citation type="submission" date="2018-08" db="EMBL/GenBank/DDBJ databases">
        <authorList>
            <person name="Ferrada E.E."/>
            <person name="Latorre B.A."/>
        </authorList>
    </citation>
    <scope>NUCLEOTIDE SEQUENCE [LARGE SCALE GENOMIC DNA]</scope>
    <source>
        <strain evidence="8">Propionibacterium_australiense1</strain>
    </source>
</reference>
<feature type="binding site" evidence="5">
    <location>
        <position position="126"/>
    </location>
    <ligand>
        <name>Mg(2+)</name>
        <dbReference type="ChEBI" id="CHEBI:18420"/>
    </ligand>
</feature>
<reference evidence="7 10" key="3">
    <citation type="submission" date="2018-10" db="EMBL/GenBank/DDBJ databases">
        <title>Propionibacterium australiense Genome Sequencing and Assembly.</title>
        <authorList>
            <person name="Bernier A.-M."/>
            <person name="Bernard K."/>
        </authorList>
    </citation>
    <scope>NUCLEOTIDE SEQUENCE [LARGE SCALE GENOMIC DNA]</scope>
    <source>
        <strain evidence="7 10">NML98A078</strain>
    </source>
</reference>
<protein>
    <submittedName>
        <fullName evidence="8">Citrate lyase beta subunit-like</fullName>
    </submittedName>
    <submittedName>
        <fullName evidence="7">CoA ester lyase</fullName>
    </submittedName>
</protein>
<dbReference type="InterPro" id="IPR011206">
    <property type="entry name" value="Citrate_lyase_beta/mcl1/mcl2"/>
</dbReference>
<feature type="binding site" evidence="4">
    <location>
        <position position="68"/>
    </location>
    <ligand>
        <name>substrate</name>
    </ligand>
</feature>
<gene>
    <name evidence="7" type="ORF">D7U36_07455</name>
    <name evidence="8" type="ORF">PROPAUS_1442</name>
</gene>
<feature type="binding site" evidence="4">
    <location>
        <position position="126"/>
    </location>
    <ligand>
        <name>substrate</name>
    </ligand>
</feature>
<dbReference type="PANTHER" id="PTHR32308">
    <property type="entry name" value="LYASE BETA SUBUNIT, PUTATIVE (AFU_ORTHOLOGUE AFUA_4G13030)-RELATED"/>
    <property type="match status" value="1"/>
</dbReference>
<dbReference type="EMBL" id="RCIW01000010">
    <property type="protein sequence ID" value="RLP09623.1"/>
    <property type="molecule type" value="Genomic_DNA"/>
</dbReference>
<keyword evidence="3 5" id="KW-0460">Magnesium</keyword>
<evidence type="ECO:0000313" key="7">
    <source>
        <dbReference type="EMBL" id="RLP09623.1"/>
    </source>
</evidence>
<dbReference type="SUPFAM" id="SSF51621">
    <property type="entry name" value="Phosphoenolpyruvate/pyruvate domain"/>
    <property type="match status" value="1"/>
</dbReference>
<evidence type="ECO:0000313" key="10">
    <source>
        <dbReference type="Proteomes" id="UP000279336"/>
    </source>
</evidence>
<evidence type="ECO:0000259" key="6">
    <source>
        <dbReference type="Pfam" id="PF03328"/>
    </source>
</evidence>
<feature type="domain" description="HpcH/HpaI aldolase/citrate lyase" evidence="6">
    <location>
        <begin position="7"/>
        <end position="221"/>
    </location>
</feature>
<evidence type="ECO:0000313" key="9">
    <source>
        <dbReference type="Proteomes" id="UP000263928"/>
    </source>
</evidence>
<organism evidence="8 9">
    <name type="scientific">Propionibacterium australiense</name>
    <dbReference type="NCBI Taxonomy" id="119981"/>
    <lineage>
        <taxon>Bacteria</taxon>
        <taxon>Bacillati</taxon>
        <taxon>Actinomycetota</taxon>
        <taxon>Actinomycetes</taxon>
        <taxon>Propionibacteriales</taxon>
        <taxon>Propionibacteriaceae</taxon>
        <taxon>Propionibacterium</taxon>
    </lineage>
</organism>
<dbReference type="EMBL" id="UNQJ01000009">
    <property type="protein sequence ID" value="SYZ33523.1"/>
    <property type="molecule type" value="Genomic_DNA"/>
</dbReference>